<dbReference type="RefSeq" id="WP_207846902.1">
    <property type="nucleotide sequence ID" value="NZ_JAFVMH010000008.1"/>
</dbReference>
<organism evidence="2 3">
    <name type="scientific">Acetobacter garciniae</name>
    <dbReference type="NCBI Taxonomy" id="2817435"/>
    <lineage>
        <taxon>Bacteria</taxon>
        <taxon>Pseudomonadati</taxon>
        <taxon>Pseudomonadota</taxon>
        <taxon>Alphaproteobacteria</taxon>
        <taxon>Acetobacterales</taxon>
        <taxon>Acetobacteraceae</taxon>
        <taxon>Acetobacter</taxon>
    </lineage>
</organism>
<evidence type="ECO:0000313" key="3">
    <source>
        <dbReference type="Proteomes" id="UP000664073"/>
    </source>
</evidence>
<dbReference type="Proteomes" id="UP000664073">
    <property type="component" value="Unassembled WGS sequence"/>
</dbReference>
<dbReference type="PANTHER" id="PTHR45228">
    <property type="entry name" value="CYCLIC DI-GMP PHOSPHODIESTERASE TM_0186-RELATED"/>
    <property type="match status" value="1"/>
</dbReference>
<dbReference type="InterPro" id="IPR052020">
    <property type="entry name" value="Cyclic_di-GMP/3'3'-cGAMP_PDE"/>
</dbReference>
<dbReference type="Gene3D" id="1.10.3210.10">
    <property type="entry name" value="Hypothetical protein af1432"/>
    <property type="match status" value="1"/>
</dbReference>
<dbReference type="SMART" id="SM00471">
    <property type="entry name" value="HDc"/>
    <property type="match status" value="1"/>
</dbReference>
<feature type="domain" description="HD-GYP" evidence="1">
    <location>
        <begin position="11"/>
        <end position="208"/>
    </location>
</feature>
<dbReference type="InterPro" id="IPR003607">
    <property type="entry name" value="HD/PDEase_dom"/>
</dbReference>
<dbReference type="InterPro" id="IPR037522">
    <property type="entry name" value="HD_GYP_dom"/>
</dbReference>
<protein>
    <submittedName>
        <fullName evidence="2">HD domain-containing protein</fullName>
    </submittedName>
</protein>
<dbReference type="PROSITE" id="PS51832">
    <property type="entry name" value="HD_GYP"/>
    <property type="match status" value="1"/>
</dbReference>
<gene>
    <name evidence="2" type="ORF">J2D77_13750</name>
</gene>
<evidence type="ECO:0000259" key="1">
    <source>
        <dbReference type="PROSITE" id="PS51832"/>
    </source>
</evidence>
<accession>A0A939KR13</accession>
<dbReference type="AlphaFoldDB" id="A0A939KR13"/>
<dbReference type="EMBL" id="JAFVMH010000008">
    <property type="protein sequence ID" value="MBO1326214.1"/>
    <property type="molecule type" value="Genomic_DNA"/>
</dbReference>
<comment type="caution">
    <text evidence="2">The sequence shown here is derived from an EMBL/GenBank/DDBJ whole genome shotgun (WGS) entry which is preliminary data.</text>
</comment>
<dbReference type="Pfam" id="PF13487">
    <property type="entry name" value="HD_5"/>
    <property type="match status" value="1"/>
</dbReference>
<evidence type="ECO:0000313" key="2">
    <source>
        <dbReference type="EMBL" id="MBO1326214.1"/>
    </source>
</evidence>
<reference evidence="2" key="1">
    <citation type="submission" date="2021-03" db="EMBL/GenBank/DDBJ databases">
        <title>The complete genome sequence of Acetobacter sp. TBRC 12339.</title>
        <authorList>
            <person name="Charoenyingcharoen P."/>
            <person name="Yukphan P."/>
        </authorList>
    </citation>
    <scope>NUCLEOTIDE SEQUENCE</scope>
    <source>
        <strain evidence="2">TBRC 12339</strain>
    </source>
</reference>
<keyword evidence="3" id="KW-1185">Reference proteome</keyword>
<dbReference type="CDD" id="cd00077">
    <property type="entry name" value="HDc"/>
    <property type="match status" value="1"/>
</dbReference>
<sequence length="215" mass="23651">MTVRIPSVRQAAMAPATEPRQIWDLADVAGAELDGHGNRVASMAPLIFSEAGADARRLELIILGARLHDIGKRLIPPTILHAPRRLSPAEWAVMKLHPIFGLEIVCRLVHAVPQDVADCLLLHHEHWDGSGYPVGLSGATIPVPARVIAIADYIDALASPRDYKPAVSLRIVREMVLNERGRLFDPRLTDITLRLWDTLMQARRSADGRPAVTTD</sequence>
<proteinExistence type="predicted"/>
<dbReference type="GO" id="GO:0008081">
    <property type="term" value="F:phosphoric diester hydrolase activity"/>
    <property type="evidence" value="ECO:0007669"/>
    <property type="project" value="UniProtKB-ARBA"/>
</dbReference>
<name>A0A939KR13_9PROT</name>
<dbReference type="SUPFAM" id="SSF109604">
    <property type="entry name" value="HD-domain/PDEase-like"/>
    <property type="match status" value="1"/>
</dbReference>